<evidence type="ECO:0000256" key="2">
    <source>
        <dbReference type="SAM" id="SignalP"/>
    </source>
</evidence>
<dbReference type="OrthoDB" id="3543639at2"/>
<dbReference type="EMBL" id="VCKZ01000089">
    <property type="protein sequence ID" value="TMR39282.1"/>
    <property type="molecule type" value="Genomic_DNA"/>
</dbReference>
<evidence type="ECO:0000256" key="1">
    <source>
        <dbReference type="SAM" id="MobiDB-lite"/>
    </source>
</evidence>
<organism evidence="3 4">
    <name type="scientific">Actinomadura geliboluensis</name>
    <dbReference type="NCBI Taxonomy" id="882440"/>
    <lineage>
        <taxon>Bacteria</taxon>
        <taxon>Bacillati</taxon>
        <taxon>Actinomycetota</taxon>
        <taxon>Actinomycetes</taxon>
        <taxon>Streptosporangiales</taxon>
        <taxon>Thermomonosporaceae</taxon>
        <taxon>Actinomadura</taxon>
    </lineage>
</organism>
<dbReference type="AlphaFoldDB" id="A0A5S4H2Y2"/>
<feature type="chain" id="PRO_5024302226" evidence="2">
    <location>
        <begin position="23"/>
        <end position="180"/>
    </location>
</feature>
<feature type="signal peptide" evidence="2">
    <location>
        <begin position="1"/>
        <end position="22"/>
    </location>
</feature>
<accession>A0A5S4H2Y2</accession>
<reference evidence="3 4" key="1">
    <citation type="submission" date="2019-05" db="EMBL/GenBank/DDBJ databases">
        <title>Draft genome sequence of Actinomadura geliboluensis A8036.</title>
        <authorList>
            <person name="Saricaoglu S."/>
            <person name="Isik K."/>
        </authorList>
    </citation>
    <scope>NUCLEOTIDE SEQUENCE [LARGE SCALE GENOMIC DNA]</scope>
    <source>
        <strain evidence="3 4">A8036</strain>
    </source>
</reference>
<protein>
    <submittedName>
        <fullName evidence="3">Uncharacterized protein</fullName>
    </submittedName>
</protein>
<keyword evidence="2" id="KW-0732">Signal</keyword>
<keyword evidence="4" id="KW-1185">Reference proteome</keyword>
<dbReference type="Proteomes" id="UP000305238">
    <property type="component" value="Unassembled WGS sequence"/>
</dbReference>
<comment type="caution">
    <text evidence="3">The sequence shown here is derived from an EMBL/GenBank/DDBJ whole genome shotgun (WGS) entry which is preliminary data.</text>
</comment>
<feature type="compositionally biased region" description="Low complexity" evidence="1">
    <location>
        <begin position="34"/>
        <end position="51"/>
    </location>
</feature>
<proteinExistence type="predicted"/>
<feature type="region of interest" description="Disordered" evidence="1">
    <location>
        <begin position="32"/>
        <end position="55"/>
    </location>
</feature>
<gene>
    <name evidence="3" type="ORF">ETD96_14705</name>
</gene>
<dbReference type="RefSeq" id="WP_138636905.1">
    <property type="nucleotide sequence ID" value="NZ_VCKZ01000089.1"/>
</dbReference>
<evidence type="ECO:0000313" key="4">
    <source>
        <dbReference type="Proteomes" id="UP000305238"/>
    </source>
</evidence>
<evidence type="ECO:0000313" key="3">
    <source>
        <dbReference type="EMBL" id="TMR39282.1"/>
    </source>
</evidence>
<name>A0A5S4H2Y2_9ACTN</name>
<sequence length="180" mass="18926">MAHLVALLMVAGLLQVPIAVVALESAGHADEPKVTAAQGAETEQEAVAAAERTGEPVEVTSRRGERRTVRALPNGRIEVEQHLQPIRARQGGEWVGIDATLRRSGDAIVPAATTVGLRFSAGGNGPMVEMTRAGRKLALTWPQPLPEPALDGDTAVYVGVAGPDVDLRLQALPDGFATCW</sequence>